<protein>
    <submittedName>
        <fullName evidence="1">Uncharacterized protein</fullName>
    </submittedName>
</protein>
<dbReference type="Proteomes" id="UP000830395">
    <property type="component" value="Chromosome 4"/>
</dbReference>
<name>A0ACC5Y8K8_9TELE</name>
<keyword evidence="2" id="KW-1185">Reference proteome</keyword>
<proteinExistence type="predicted"/>
<reference evidence="1" key="1">
    <citation type="submission" date="2020-02" db="EMBL/GenBank/DDBJ databases">
        <title>Genome sequencing of the panga catfish, Pangasius djambal.</title>
        <authorList>
            <person name="Wen M."/>
            <person name="Zahm M."/>
            <person name="Roques C."/>
            <person name="Cabau C."/>
            <person name="Klopp C."/>
            <person name="Donnadieu C."/>
            <person name="Jouanno E."/>
            <person name="Avarre J.-C."/>
            <person name="Campet M."/>
            <person name="Ha T."/>
            <person name="Dugue R."/>
            <person name="Lampietro C."/>
            <person name="Louis A."/>
            <person name="Herpin A."/>
            <person name="Echchiki A."/>
            <person name="Berthelot C."/>
            <person name="Parey E."/>
            <person name="Roest-Crollius H."/>
            <person name="Braasch I."/>
            <person name="Postlethwait J.H."/>
            <person name="Bobe J."/>
            <person name="Montfort J."/>
            <person name="Bouchez O."/>
            <person name="Begum T."/>
            <person name="Schartl M."/>
            <person name="Gustiano R."/>
            <person name="Guiguen Y."/>
        </authorList>
    </citation>
    <scope>NUCLEOTIDE SEQUENCE</scope>
    <source>
        <strain evidence="1">Pdj_M5554</strain>
    </source>
</reference>
<sequence>MPVDICGSQPFVENGDVTKLPGGRELKVQCQRFYKLEGPEKIRCVNEKWTELPVCKPPCKLDRTLIDSGHPDEYLQEGEEKRFYCPRSHQKRTVRCLKGRATHSECKCILCFIYTIK</sequence>
<evidence type="ECO:0000313" key="2">
    <source>
        <dbReference type="Proteomes" id="UP000830395"/>
    </source>
</evidence>
<evidence type="ECO:0000313" key="1">
    <source>
        <dbReference type="EMBL" id="MCJ8731970.1"/>
    </source>
</evidence>
<comment type="caution">
    <text evidence="1">The sequence shown here is derived from an EMBL/GenBank/DDBJ whole genome shotgun (WGS) entry which is preliminary data.</text>
</comment>
<accession>A0ACC5Y8K8</accession>
<dbReference type="EMBL" id="CM040978">
    <property type="protein sequence ID" value="MCJ8731970.1"/>
    <property type="molecule type" value="Genomic_DNA"/>
</dbReference>
<organism evidence="1 2">
    <name type="scientific">Pangasius djambal</name>
    <dbReference type="NCBI Taxonomy" id="1691987"/>
    <lineage>
        <taxon>Eukaryota</taxon>
        <taxon>Metazoa</taxon>
        <taxon>Chordata</taxon>
        <taxon>Craniata</taxon>
        <taxon>Vertebrata</taxon>
        <taxon>Euteleostomi</taxon>
        <taxon>Actinopterygii</taxon>
        <taxon>Neopterygii</taxon>
        <taxon>Teleostei</taxon>
        <taxon>Ostariophysi</taxon>
        <taxon>Siluriformes</taxon>
        <taxon>Pangasiidae</taxon>
        <taxon>Pangasius</taxon>
    </lineage>
</organism>
<gene>
    <name evidence="1" type="ORF">PDJAM_G00205590</name>
</gene>